<dbReference type="GO" id="GO:0003700">
    <property type="term" value="F:DNA-binding transcription factor activity"/>
    <property type="evidence" value="ECO:0007669"/>
    <property type="project" value="InterPro"/>
</dbReference>
<evidence type="ECO:0000313" key="8">
    <source>
        <dbReference type="Proteomes" id="UP000273854"/>
    </source>
</evidence>
<dbReference type="PANTHER" id="PTHR46577:SF2">
    <property type="entry name" value="TRANSCRIPTIONAL REGULATORY PROTEIN"/>
    <property type="match status" value="1"/>
</dbReference>
<comment type="caution">
    <text evidence="7">The sequence shown here is derived from an EMBL/GenBank/DDBJ whole genome shotgun (WGS) entry which is preliminary data.</text>
</comment>
<comment type="similarity">
    <text evidence="1">In the C-terminal section; belongs to the class-I pyridoxal-phosphate-dependent aminotransferase family.</text>
</comment>
<dbReference type="GO" id="GO:0003677">
    <property type="term" value="F:DNA binding"/>
    <property type="evidence" value="ECO:0007669"/>
    <property type="project" value="UniProtKB-KW"/>
</dbReference>
<evidence type="ECO:0000256" key="1">
    <source>
        <dbReference type="ARBA" id="ARBA00005384"/>
    </source>
</evidence>
<evidence type="ECO:0000256" key="2">
    <source>
        <dbReference type="ARBA" id="ARBA00022898"/>
    </source>
</evidence>
<feature type="domain" description="HTH gntR-type" evidence="6">
    <location>
        <begin position="6"/>
        <end position="74"/>
    </location>
</feature>
<accession>A0A3M5P2X2</accession>
<evidence type="ECO:0000313" key="7">
    <source>
        <dbReference type="EMBL" id="RMT78537.1"/>
    </source>
</evidence>
<dbReference type="OrthoDB" id="7016788at2"/>
<keyword evidence="5" id="KW-0804">Transcription</keyword>
<keyword evidence="2" id="KW-0663">Pyridoxal phosphate</keyword>
<dbReference type="Pfam" id="PF00392">
    <property type="entry name" value="GntR"/>
    <property type="match status" value="1"/>
</dbReference>
<evidence type="ECO:0000256" key="5">
    <source>
        <dbReference type="ARBA" id="ARBA00023163"/>
    </source>
</evidence>
<evidence type="ECO:0000259" key="6">
    <source>
        <dbReference type="PROSITE" id="PS50949"/>
    </source>
</evidence>
<keyword evidence="3" id="KW-0805">Transcription regulation</keyword>
<gene>
    <name evidence="7" type="ORF">ALP40_02099</name>
</gene>
<dbReference type="AlphaFoldDB" id="A0A3M5P2X2"/>
<dbReference type="Gene3D" id="1.10.10.10">
    <property type="entry name" value="Winged helix-like DNA-binding domain superfamily/Winged helix DNA-binding domain"/>
    <property type="match status" value="1"/>
</dbReference>
<dbReference type="InterPro" id="IPR036390">
    <property type="entry name" value="WH_DNA-bd_sf"/>
</dbReference>
<dbReference type="SUPFAM" id="SSF46785">
    <property type="entry name" value="Winged helix' DNA-binding domain"/>
    <property type="match status" value="1"/>
</dbReference>
<dbReference type="Gene3D" id="3.90.1150.10">
    <property type="entry name" value="Aspartate Aminotransferase, domain 1"/>
    <property type="match status" value="1"/>
</dbReference>
<dbReference type="Proteomes" id="UP000273854">
    <property type="component" value="Unassembled WGS sequence"/>
</dbReference>
<sequence length="468" mass="52597">MKSKTDFAYQAVYRYLLRLVTESEATSSIKLPSLRQLARRLGVSISTVQSAYSLLEKEGRVCSVPKSGYYSVADQSSGDAQAWAQEDDPLLERLCRSSLRAGMYRLGHDEPTVVQKADDALRAMERGTARIYSAQGNDSAQPFGSHELRTALAARYTHSTEQDWHADEVFIGPDLPAMLDAVIEALSLRSTPVLVESPCAWSLLRRFQAYGIRIIEIPLDALGCIDLTLLDQLLLEQRITLALLSSVLNPVRGSVRPAGNTRSMAERLNRSGVWVLENDSHTDLLFAPQPVRLRDFIDPERLITLGSFAKTLGPEAPYGYLLCRGGRIQWQRYFLLRAFELSPLRQKAIARLHSSGRFDVHLGDLVAALVRHMRDMTHALDCHLGQTLRYDVPAGGSGIWAESRYPVDMRRATDSLLRERIVMMPGELFSTQGWYRQSLRISFTFDRRYAIDPLLAALREAFEQAVLP</sequence>
<dbReference type="SUPFAM" id="SSF53383">
    <property type="entry name" value="PLP-dependent transferases"/>
    <property type="match status" value="1"/>
</dbReference>
<dbReference type="CDD" id="cd00609">
    <property type="entry name" value="AAT_like"/>
    <property type="match status" value="1"/>
</dbReference>
<evidence type="ECO:0000256" key="3">
    <source>
        <dbReference type="ARBA" id="ARBA00023015"/>
    </source>
</evidence>
<dbReference type="InterPro" id="IPR000524">
    <property type="entry name" value="Tscrpt_reg_HTH_GntR"/>
</dbReference>
<dbReference type="InterPro" id="IPR051446">
    <property type="entry name" value="HTH_trans_reg/aminotransferase"/>
</dbReference>
<dbReference type="InterPro" id="IPR036388">
    <property type="entry name" value="WH-like_DNA-bd_sf"/>
</dbReference>
<proteinExistence type="inferred from homology"/>
<dbReference type="SMART" id="SM00345">
    <property type="entry name" value="HTH_GNTR"/>
    <property type="match status" value="1"/>
</dbReference>
<dbReference type="CDD" id="cd07377">
    <property type="entry name" value="WHTH_GntR"/>
    <property type="match status" value="1"/>
</dbReference>
<keyword evidence="4" id="KW-0238">DNA-binding</keyword>
<dbReference type="InterPro" id="IPR015422">
    <property type="entry name" value="PyrdxlP-dep_Trfase_small"/>
</dbReference>
<dbReference type="InterPro" id="IPR015421">
    <property type="entry name" value="PyrdxlP-dep_Trfase_major"/>
</dbReference>
<dbReference type="PANTHER" id="PTHR46577">
    <property type="entry name" value="HTH-TYPE TRANSCRIPTIONAL REGULATORY PROTEIN GABR"/>
    <property type="match status" value="1"/>
</dbReference>
<dbReference type="RefSeq" id="WP_122209829.1">
    <property type="nucleotide sequence ID" value="NZ_RBTP01000065.1"/>
</dbReference>
<dbReference type="EMBL" id="RBTP01000065">
    <property type="protein sequence ID" value="RMT78537.1"/>
    <property type="molecule type" value="Genomic_DNA"/>
</dbReference>
<organism evidence="7 8">
    <name type="scientific">Pseudomonas viridiflava</name>
    <name type="common">Phytomonas viridiflava</name>
    <dbReference type="NCBI Taxonomy" id="33069"/>
    <lineage>
        <taxon>Bacteria</taxon>
        <taxon>Pseudomonadati</taxon>
        <taxon>Pseudomonadota</taxon>
        <taxon>Gammaproteobacteria</taxon>
        <taxon>Pseudomonadales</taxon>
        <taxon>Pseudomonadaceae</taxon>
        <taxon>Pseudomonas</taxon>
    </lineage>
</organism>
<protein>
    <submittedName>
        <fullName evidence="7">GntR family transcriptional regulator</fullName>
    </submittedName>
</protein>
<dbReference type="PROSITE" id="PS50949">
    <property type="entry name" value="HTH_GNTR"/>
    <property type="match status" value="1"/>
</dbReference>
<reference evidence="7 8" key="1">
    <citation type="submission" date="2018-08" db="EMBL/GenBank/DDBJ databases">
        <title>Recombination of ecologically and evolutionarily significant loci maintains genetic cohesion in the Pseudomonas syringae species complex.</title>
        <authorList>
            <person name="Dillon M."/>
            <person name="Thakur S."/>
            <person name="Almeida R.N.D."/>
            <person name="Weir B.S."/>
            <person name="Guttman D.S."/>
        </authorList>
    </citation>
    <scope>NUCLEOTIDE SEQUENCE [LARGE SCALE GENOMIC DNA]</scope>
    <source>
        <strain evidence="7 8">ICMP 19473</strain>
    </source>
</reference>
<dbReference type="InterPro" id="IPR015424">
    <property type="entry name" value="PyrdxlP-dep_Trfase"/>
</dbReference>
<name>A0A3M5P2X2_PSEVI</name>
<dbReference type="Gene3D" id="3.40.640.10">
    <property type="entry name" value="Type I PLP-dependent aspartate aminotransferase-like (Major domain)"/>
    <property type="match status" value="1"/>
</dbReference>
<evidence type="ECO:0000256" key="4">
    <source>
        <dbReference type="ARBA" id="ARBA00023125"/>
    </source>
</evidence>